<dbReference type="Gene3D" id="2.30.30.290">
    <property type="entry name" value="YopX-like domains"/>
    <property type="match status" value="1"/>
</dbReference>
<dbReference type="GeneID" id="28802359"/>
<gene>
    <name evidence="2" type="ORF">Stau2_146</name>
</gene>
<name>A0A0U1ZYI2_9CAUD</name>
<evidence type="ECO:0000259" key="1">
    <source>
        <dbReference type="Pfam" id="PF09643"/>
    </source>
</evidence>
<evidence type="ECO:0000313" key="2">
    <source>
        <dbReference type="EMBL" id="AKA61397.1"/>
    </source>
</evidence>
<proteinExistence type="predicted"/>
<dbReference type="InterPro" id="IPR010024">
    <property type="entry name" value="CHP16711"/>
</dbReference>
<dbReference type="InterPro" id="IPR019096">
    <property type="entry name" value="YopX_protein"/>
</dbReference>
<dbReference type="EMBL" id="KP881332">
    <property type="protein sequence ID" value="AKA61397.1"/>
    <property type="molecule type" value="Genomic_DNA"/>
</dbReference>
<organism evidence="2 3">
    <name type="scientific">Staphylococcus phage Stau2</name>
    <dbReference type="NCBI Taxonomy" id="1200862"/>
    <lineage>
        <taxon>Viruses</taxon>
        <taxon>Duplodnaviria</taxon>
        <taxon>Heunggongvirae</taxon>
        <taxon>Uroviricota</taxon>
        <taxon>Caudoviricetes</taxon>
        <taxon>Herelleviridae</taxon>
        <taxon>Twortvirinae</taxon>
        <taxon>Silviavirus</taxon>
        <taxon>Silviavirus stau2</taxon>
    </lineage>
</organism>
<sequence length="117" mass="13583">MIPKFRAWDKESQRMFNIARFDFADHTVYSHLFDCDGYLGENLVIMQSTGLEDKNGTEIFEGDILRYWGDCRPVIFKEASFGWVEGGDYIPFSMMCISEIGNTEVVGNIYEKRSKKE</sequence>
<dbReference type="NCBIfam" id="TIGR01671">
    <property type="entry name" value="phage_TIGR01671"/>
    <property type="match status" value="1"/>
</dbReference>
<reference evidence="2 3" key="1">
    <citation type="journal article" date="2016" name="Virus Genes">
        <title>Genomic analysis of Staphylococcus phage Stau2 isolated from medical specimen.</title>
        <authorList>
            <person name="Hsieh S.E."/>
            <person name="Tseng Y.H."/>
            <person name="Lo H.H."/>
            <person name="Chen S.T."/>
            <person name="Wu C.N."/>
        </authorList>
    </citation>
    <scope>NUCLEOTIDE SEQUENCE [LARGE SCALE GENOMIC DNA]</scope>
</reference>
<dbReference type="KEGG" id="vg:28802359"/>
<accession>A0A0U1ZYI2</accession>
<dbReference type="SUPFAM" id="SSF159006">
    <property type="entry name" value="YopX-like"/>
    <property type="match status" value="1"/>
</dbReference>
<evidence type="ECO:0000313" key="3">
    <source>
        <dbReference type="Proteomes" id="UP000207597"/>
    </source>
</evidence>
<dbReference type="Pfam" id="PF09643">
    <property type="entry name" value="YopX"/>
    <property type="match status" value="1"/>
</dbReference>
<dbReference type="RefSeq" id="YP_009275903.1">
    <property type="nucleotide sequence ID" value="NC_030933.1"/>
</dbReference>
<feature type="domain" description="YopX protein" evidence="1">
    <location>
        <begin position="4"/>
        <end position="112"/>
    </location>
</feature>
<keyword evidence="3" id="KW-1185">Reference proteome</keyword>
<dbReference type="InterPro" id="IPR023385">
    <property type="entry name" value="YopX-like_C"/>
</dbReference>
<dbReference type="Proteomes" id="UP000207597">
    <property type="component" value="Segment"/>
</dbReference>
<protein>
    <submittedName>
        <fullName evidence="2">Putative sensor protein</fullName>
    </submittedName>
</protein>